<keyword evidence="3" id="KW-0813">Transport</keyword>
<dbReference type="InterPro" id="IPR003593">
    <property type="entry name" value="AAA+_ATPase"/>
</dbReference>
<dbReference type="InterPro" id="IPR050352">
    <property type="entry name" value="ABCG_transporters"/>
</dbReference>
<evidence type="ECO:0000256" key="6">
    <source>
        <dbReference type="ARBA" id="ARBA00022840"/>
    </source>
</evidence>
<name>A0AAD8EAM3_DIPPU</name>
<dbReference type="FunFam" id="3.40.50.300:FF:001077">
    <property type="entry name" value="Uncharacterized protein, isoform A"/>
    <property type="match status" value="1"/>
</dbReference>
<reference evidence="11" key="2">
    <citation type="submission" date="2023-05" db="EMBL/GenBank/DDBJ databases">
        <authorList>
            <person name="Fouks B."/>
        </authorList>
    </citation>
    <scope>NUCLEOTIDE SEQUENCE</scope>
    <source>
        <strain evidence="11">Stay&amp;Tobe</strain>
        <tissue evidence="11">Testes</tissue>
    </source>
</reference>
<feature type="transmembrane region" description="Helical" evidence="9">
    <location>
        <begin position="512"/>
        <end position="535"/>
    </location>
</feature>
<dbReference type="PROSITE" id="PS00211">
    <property type="entry name" value="ABC_TRANSPORTER_1"/>
    <property type="match status" value="1"/>
</dbReference>
<dbReference type="InterPro" id="IPR017871">
    <property type="entry name" value="ABC_transporter-like_CS"/>
</dbReference>
<feature type="transmembrane region" description="Helical" evidence="9">
    <location>
        <begin position="457"/>
        <end position="478"/>
    </location>
</feature>
<dbReference type="Pfam" id="PF01061">
    <property type="entry name" value="ABC2_membrane"/>
    <property type="match status" value="1"/>
</dbReference>
<keyword evidence="5" id="KW-0547">Nucleotide-binding</keyword>
<dbReference type="PROSITE" id="PS50893">
    <property type="entry name" value="ABC_TRANSPORTER_2"/>
    <property type="match status" value="1"/>
</dbReference>
<evidence type="ECO:0000256" key="8">
    <source>
        <dbReference type="ARBA" id="ARBA00023136"/>
    </source>
</evidence>
<keyword evidence="8 9" id="KW-0472">Membrane</keyword>
<dbReference type="SMART" id="SM00382">
    <property type="entry name" value="AAA"/>
    <property type="match status" value="1"/>
</dbReference>
<feature type="transmembrane region" description="Helical" evidence="9">
    <location>
        <begin position="415"/>
        <end position="445"/>
    </location>
</feature>
<dbReference type="InterPro" id="IPR043926">
    <property type="entry name" value="ABCG_dom"/>
</dbReference>
<accession>A0AAD8EAM3</accession>
<dbReference type="GO" id="GO:0005886">
    <property type="term" value="C:plasma membrane"/>
    <property type="evidence" value="ECO:0007669"/>
    <property type="project" value="TreeGrafter"/>
</dbReference>
<feature type="transmembrane region" description="Helical" evidence="9">
    <location>
        <begin position="568"/>
        <end position="590"/>
    </location>
</feature>
<dbReference type="EMBL" id="JASPKZ010007738">
    <property type="protein sequence ID" value="KAJ9582807.1"/>
    <property type="molecule type" value="Genomic_DNA"/>
</dbReference>
<dbReference type="GO" id="GO:0016887">
    <property type="term" value="F:ATP hydrolysis activity"/>
    <property type="evidence" value="ECO:0007669"/>
    <property type="project" value="InterPro"/>
</dbReference>
<evidence type="ECO:0000259" key="10">
    <source>
        <dbReference type="PROSITE" id="PS50893"/>
    </source>
</evidence>
<organism evidence="11 12">
    <name type="scientific">Diploptera punctata</name>
    <name type="common">Pacific beetle cockroach</name>
    <dbReference type="NCBI Taxonomy" id="6984"/>
    <lineage>
        <taxon>Eukaryota</taxon>
        <taxon>Metazoa</taxon>
        <taxon>Ecdysozoa</taxon>
        <taxon>Arthropoda</taxon>
        <taxon>Hexapoda</taxon>
        <taxon>Insecta</taxon>
        <taxon>Pterygota</taxon>
        <taxon>Neoptera</taxon>
        <taxon>Polyneoptera</taxon>
        <taxon>Dictyoptera</taxon>
        <taxon>Blattodea</taxon>
        <taxon>Blaberoidea</taxon>
        <taxon>Blaberidae</taxon>
        <taxon>Diplopterinae</taxon>
        <taxon>Diploptera</taxon>
    </lineage>
</organism>
<evidence type="ECO:0000256" key="3">
    <source>
        <dbReference type="ARBA" id="ARBA00022448"/>
    </source>
</evidence>
<evidence type="ECO:0000256" key="7">
    <source>
        <dbReference type="ARBA" id="ARBA00022989"/>
    </source>
</evidence>
<keyword evidence="7 9" id="KW-1133">Transmembrane helix</keyword>
<evidence type="ECO:0000256" key="1">
    <source>
        <dbReference type="ARBA" id="ARBA00004141"/>
    </source>
</evidence>
<evidence type="ECO:0000256" key="9">
    <source>
        <dbReference type="SAM" id="Phobius"/>
    </source>
</evidence>
<feature type="domain" description="ABC transporter" evidence="10">
    <location>
        <begin position="16"/>
        <end position="253"/>
    </location>
</feature>
<dbReference type="InterPro" id="IPR003439">
    <property type="entry name" value="ABC_transporter-like_ATP-bd"/>
</dbReference>
<evidence type="ECO:0000256" key="2">
    <source>
        <dbReference type="ARBA" id="ARBA00005814"/>
    </source>
</evidence>
<evidence type="ECO:0000313" key="11">
    <source>
        <dbReference type="EMBL" id="KAJ9582807.1"/>
    </source>
</evidence>
<dbReference type="InterPro" id="IPR027417">
    <property type="entry name" value="P-loop_NTPase"/>
</dbReference>
<feature type="non-terminal residue" evidence="11">
    <location>
        <position position="602"/>
    </location>
</feature>
<evidence type="ECO:0000256" key="4">
    <source>
        <dbReference type="ARBA" id="ARBA00022692"/>
    </source>
</evidence>
<comment type="subcellular location">
    <subcellularLocation>
        <location evidence="1">Membrane</location>
        <topology evidence="1">Multi-pass membrane protein</topology>
    </subcellularLocation>
</comment>
<sequence>KKGMNNIGLQFIQSDLIIQCVTTEIKSEKKIIINNASGQFKSGELTAIMGTSGAGKSSLLHILTGFIDEGVEGNIRCNGTLLKKGSGEFRKEACYIMQENYLQQLFTVNELMMISTNLKLGNSLSLKAKQLLISSILGVMGLSTCNRTRCNKLSGGEAKRLSIALELVDNPPIMFLDEPTTGLDSVASLQCTKLLKSLAHAGRTIVCTIHQPCASILKMFDHVYILDKGECTYQGASFNILPFLRQLGLECPQYHNPADFMLEVVTGQHGDYSKKLILTAKNDIWRKPQINTGNQIRETQAQNMKRSEKIKALVLIQPPREIEQFWILLKCFYMQLHRDWTISHLRIAIHLFCGVIFGVFFDKSGSDASKTISNLSFLYVLLVYLTYTSMMPAVLKFPTDRNIVTKENFNNWYKLRTYFAAVTISSLPIQFVYTLIPVTLGYFLSSQPTDMFRYGKVLLILYVSTYTSEGVGLFLGSLCQPVMGTFYGALFCAFMVVFGGFLIFFHHIPIYLYWLTYINYFSYTFDALVTAVYGYNRDSLICPDTEIYCHLRDPEVILKEINISGKMYWYDTGMLILFSVGVRVISYCALKYKMTKISDIKL</sequence>
<proteinExistence type="inferred from homology"/>
<keyword evidence="6" id="KW-0067">ATP-binding</keyword>
<dbReference type="GO" id="GO:0140359">
    <property type="term" value="F:ABC-type transporter activity"/>
    <property type="evidence" value="ECO:0007669"/>
    <property type="project" value="InterPro"/>
</dbReference>
<reference evidence="11" key="1">
    <citation type="journal article" date="2023" name="IScience">
        <title>Live-bearing cockroach genome reveals convergent evolutionary mechanisms linked to viviparity in insects and beyond.</title>
        <authorList>
            <person name="Fouks B."/>
            <person name="Harrison M.C."/>
            <person name="Mikhailova A.A."/>
            <person name="Marchal E."/>
            <person name="English S."/>
            <person name="Carruthers M."/>
            <person name="Jennings E.C."/>
            <person name="Chiamaka E.L."/>
            <person name="Frigard R.A."/>
            <person name="Pippel M."/>
            <person name="Attardo G.M."/>
            <person name="Benoit J.B."/>
            <person name="Bornberg-Bauer E."/>
            <person name="Tobe S.S."/>
        </authorList>
    </citation>
    <scope>NUCLEOTIDE SEQUENCE</scope>
    <source>
        <strain evidence="11">Stay&amp;Tobe</strain>
    </source>
</reference>
<dbReference type="PANTHER" id="PTHR48041">
    <property type="entry name" value="ABC TRANSPORTER G FAMILY MEMBER 28"/>
    <property type="match status" value="1"/>
</dbReference>
<comment type="caution">
    <text evidence="11">The sequence shown here is derived from an EMBL/GenBank/DDBJ whole genome shotgun (WGS) entry which is preliminary data.</text>
</comment>
<dbReference type="SUPFAM" id="SSF52540">
    <property type="entry name" value="P-loop containing nucleoside triphosphate hydrolases"/>
    <property type="match status" value="1"/>
</dbReference>
<dbReference type="InterPro" id="IPR013525">
    <property type="entry name" value="ABC2_TM"/>
</dbReference>
<evidence type="ECO:0000256" key="5">
    <source>
        <dbReference type="ARBA" id="ARBA00022741"/>
    </source>
</evidence>
<keyword evidence="4 9" id="KW-0812">Transmembrane</keyword>
<evidence type="ECO:0000313" key="12">
    <source>
        <dbReference type="Proteomes" id="UP001233999"/>
    </source>
</evidence>
<dbReference type="Proteomes" id="UP001233999">
    <property type="component" value="Unassembled WGS sequence"/>
</dbReference>
<dbReference type="PANTHER" id="PTHR48041:SF32">
    <property type="entry name" value="PROTEIN WHITE-LIKE PROTEIN"/>
    <property type="match status" value="1"/>
</dbReference>
<dbReference type="Gene3D" id="3.40.50.300">
    <property type="entry name" value="P-loop containing nucleotide triphosphate hydrolases"/>
    <property type="match status" value="1"/>
</dbReference>
<keyword evidence="12" id="KW-1185">Reference proteome</keyword>
<feature type="transmembrane region" description="Helical" evidence="9">
    <location>
        <begin position="340"/>
        <end position="361"/>
    </location>
</feature>
<protein>
    <recommendedName>
        <fullName evidence="10">ABC transporter domain-containing protein</fullName>
    </recommendedName>
</protein>
<gene>
    <name evidence="11" type="ORF">L9F63_022848</name>
</gene>
<comment type="similarity">
    <text evidence="2">Belongs to the ABC transporter superfamily. ABCG family. Eye pigment precursor importer (TC 3.A.1.204) subfamily.</text>
</comment>
<feature type="transmembrane region" description="Helical" evidence="9">
    <location>
        <begin position="373"/>
        <end position="395"/>
    </location>
</feature>
<feature type="transmembrane region" description="Helical" evidence="9">
    <location>
        <begin position="484"/>
        <end position="505"/>
    </location>
</feature>
<dbReference type="Pfam" id="PF19055">
    <property type="entry name" value="ABC2_membrane_7"/>
    <property type="match status" value="1"/>
</dbReference>
<dbReference type="AlphaFoldDB" id="A0AAD8EAM3"/>
<dbReference type="GO" id="GO:0005524">
    <property type="term" value="F:ATP binding"/>
    <property type="evidence" value="ECO:0007669"/>
    <property type="project" value="UniProtKB-KW"/>
</dbReference>
<dbReference type="Pfam" id="PF00005">
    <property type="entry name" value="ABC_tran"/>
    <property type="match status" value="1"/>
</dbReference>